<feature type="domain" description="AB hydrolase-1" evidence="3">
    <location>
        <begin position="111"/>
        <end position="382"/>
    </location>
</feature>
<dbReference type="InterPro" id="IPR008220">
    <property type="entry name" value="HAT_MetX-like"/>
</dbReference>
<dbReference type="KEGG" id="fsu:Fisuc_3113"/>
<keyword evidence="2" id="KW-0963">Cytoplasm</keyword>
<dbReference type="NCBIfam" id="TIGR01392">
    <property type="entry name" value="homoserO_Ac_trn"/>
    <property type="match status" value="1"/>
</dbReference>
<dbReference type="InterPro" id="IPR000073">
    <property type="entry name" value="AB_hydrolase_1"/>
</dbReference>
<dbReference type="CDD" id="cd02440">
    <property type="entry name" value="AdoMet_MTases"/>
    <property type="match status" value="1"/>
</dbReference>
<dbReference type="Pfam" id="PF07021">
    <property type="entry name" value="MetW"/>
    <property type="match status" value="1"/>
</dbReference>
<dbReference type="GO" id="GO:0005737">
    <property type="term" value="C:cytoplasm"/>
    <property type="evidence" value="ECO:0007669"/>
    <property type="project" value="UniProtKB-SubCell"/>
</dbReference>
<dbReference type="Gene3D" id="3.40.50.1820">
    <property type="entry name" value="alpha/beta hydrolase"/>
    <property type="match status" value="1"/>
</dbReference>
<feature type="active site" evidence="2">
    <location>
        <position position="359"/>
    </location>
</feature>
<comment type="pathway">
    <text evidence="2">Amino-acid biosynthesis; L-methionine biosynthesis via de novo pathway; O-acetyl-L-homoserine from L-homoserine: step 1/1.</text>
</comment>
<dbReference type="GO" id="GO:0009086">
    <property type="term" value="P:methionine biosynthetic process"/>
    <property type="evidence" value="ECO:0007669"/>
    <property type="project" value="UniProtKB-UniRule"/>
</dbReference>
<name>C9RQE6_FIBSS</name>
<evidence type="ECO:0000313" key="5">
    <source>
        <dbReference type="EMBL" id="ADL25485.1"/>
    </source>
</evidence>
<comment type="similarity">
    <text evidence="2">Belongs to the AB hydrolase superfamily. MetX family.</text>
</comment>
<evidence type="ECO:0000256" key="1">
    <source>
        <dbReference type="ARBA" id="ARBA00022679"/>
    </source>
</evidence>
<evidence type="ECO:0000259" key="3">
    <source>
        <dbReference type="Pfam" id="PF00561"/>
    </source>
</evidence>
<reference evidence="5" key="3">
    <citation type="submission" date="2010-08" db="EMBL/GenBank/DDBJ databases">
        <authorList>
            <person name="Durkin A.S."/>
            <person name="Nelson K.E."/>
            <person name="Morrison M."/>
            <person name="Forsberg C.W."/>
            <person name="Wilson D.B."/>
            <person name="Russell J.B."/>
            <person name="Cann I.K.O."/>
            <person name="Mackie R.I."/>
            <person name="White B.A."/>
        </authorList>
    </citation>
    <scope>NUCLEOTIDE SEQUENCE</scope>
    <source>
        <strain evidence="5">S85</strain>
    </source>
</reference>
<dbReference type="AlphaFoldDB" id="C9RQE6"/>
<reference evidence="4 7" key="1">
    <citation type="submission" date="2009-10" db="EMBL/GenBank/DDBJ databases">
        <title>Complete sequence of Fibrobacter succinogenes subsp. succinogenes S85.</title>
        <authorList>
            <consortium name="US DOE Joint Genome Institute"/>
            <person name="Lucas S."/>
            <person name="Copeland A."/>
            <person name="Lapidus A."/>
            <person name="Glavina del Rio T."/>
            <person name="Tice H."/>
            <person name="Bruce D."/>
            <person name="Goodwin L."/>
            <person name="Pitluck S."/>
            <person name="Chertkov O."/>
            <person name="Detter J.C."/>
            <person name="Han C."/>
            <person name="Tapia R."/>
            <person name="Larimer F."/>
            <person name="Land M."/>
            <person name="Hauser L."/>
            <person name="Kyrpides N."/>
            <person name="Mikhailova N."/>
            <person name="Weimer P.J."/>
            <person name="Stevenson D.M."/>
            <person name="Boyum J."/>
            <person name="Brumm P.I."/>
            <person name="Mead D."/>
        </authorList>
    </citation>
    <scope>NUCLEOTIDE SEQUENCE [LARGE SCALE GENOMIC DNA]</scope>
    <source>
        <strain evidence="7">ATCC 19169 / S85</strain>
        <strain evidence="4">S85</strain>
    </source>
</reference>
<comment type="caution">
    <text evidence="2">Lacks conserved residue(s) required for the propagation of feature annotation.</text>
</comment>
<dbReference type="PANTHER" id="PTHR32268:SF11">
    <property type="entry name" value="HOMOSERINE O-ACETYLTRANSFERASE"/>
    <property type="match status" value="1"/>
</dbReference>
<feature type="binding site" evidence="2">
    <location>
        <position position="393"/>
    </location>
    <ligand>
        <name>substrate</name>
    </ligand>
</feature>
<keyword evidence="2 5" id="KW-0012">Acyltransferase</keyword>
<comment type="subcellular location">
    <subcellularLocation>
        <location evidence="2">Cytoplasm</location>
    </subcellularLocation>
</comment>
<keyword evidence="1 2" id="KW-0808">Transferase</keyword>
<dbReference type="eggNOG" id="COG2226">
    <property type="taxonomic scope" value="Bacteria"/>
</dbReference>
<dbReference type="Pfam" id="PF00561">
    <property type="entry name" value="Abhydrolase_1"/>
    <property type="match status" value="1"/>
</dbReference>
<evidence type="ECO:0000313" key="6">
    <source>
        <dbReference type="Proteomes" id="UP000000517"/>
    </source>
</evidence>
<evidence type="ECO:0000313" key="4">
    <source>
        <dbReference type="EMBL" id="ACX76693.1"/>
    </source>
</evidence>
<keyword evidence="2" id="KW-0028">Amino-acid biosynthesis</keyword>
<dbReference type="SUPFAM" id="SSF53474">
    <property type="entry name" value="alpha/beta-Hydrolases"/>
    <property type="match status" value="1"/>
</dbReference>
<dbReference type="HAMAP" id="MF_00296">
    <property type="entry name" value="MetX_acyltransf"/>
    <property type="match status" value="1"/>
</dbReference>
<dbReference type="EC" id="2.3.1.31" evidence="2"/>
<feature type="active site" description="Nucleophile" evidence="2">
    <location>
        <position position="188"/>
    </location>
</feature>
<dbReference type="eggNOG" id="COG2021">
    <property type="taxonomic scope" value="Bacteria"/>
</dbReference>
<dbReference type="EMBL" id="CP001792">
    <property type="protein sequence ID" value="ACX76693.1"/>
    <property type="molecule type" value="Genomic_DNA"/>
</dbReference>
<dbReference type="OrthoDB" id="9800754at2"/>
<keyword evidence="7" id="KW-1185">Reference proteome</keyword>
<dbReference type="NCBIfam" id="TIGR02081">
    <property type="entry name" value="metW"/>
    <property type="match status" value="1"/>
</dbReference>
<proteinExistence type="inferred from homology"/>
<reference evidence="6" key="2">
    <citation type="submission" date="2010-08" db="EMBL/GenBank/DDBJ databases">
        <title>Complete sequence of Fibrobacter succinogenes subsp. succinogenes S85.</title>
        <authorList>
            <person name="Durkin A.S."/>
            <person name="Nelson K.E."/>
            <person name="Morrison M."/>
            <person name="Forsberg C.W."/>
            <person name="Wilson D.B."/>
            <person name="Russell J.B."/>
            <person name="Cann I.K.O."/>
            <person name="Mackie R.I."/>
            <person name="White B.A."/>
        </authorList>
    </citation>
    <scope>NUCLEOTIDE SEQUENCE [LARGE SCALE GENOMIC DNA]</scope>
    <source>
        <strain evidence="6">ATCC 19169 / S85</strain>
    </source>
</reference>
<accession>C9RQE6</accession>
<dbReference type="HOGENOM" id="CLU_028760_6_0_0"/>
<feature type="active site" evidence="2">
    <location>
        <position position="392"/>
    </location>
</feature>
<comment type="catalytic activity">
    <reaction evidence="2">
        <text>L-homoserine + acetyl-CoA = O-acetyl-L-homoserine + CoA</text>
        <dbReference type="Rhea" id="RHEA:13701"/>
        <dbReference type="ChEBI" id="CHEBI:57287"/>
        <dbReference type="ChEBI" id="CHEBI:57288"/>
        <dbReference type="ChEBI" id="CHEBI:57476"/>
        <dbReference type="ChEBI" id="CHEBI:57716"/>
        <dbReference type="EC" id="2.3.1.31"/>
    </reaction>
</comment>
<protein>
    <recommendedName>
        <fullName evidence="2">Homoserine O-acetyltransferase</fullName>
        <shortName evidence="2">HAT</shortName>
        <ecNumber evidence="2">2.3.1.31</ecNumber>
    </recommendedName>
    <alternativeName>
        <fullName evidence="2">Homoserine transacetylase</fullName>
        <shortName evidence="2">HTA</shortName>
    </alternativeName>
</protein>
<organism evidence="5 6">
    <name type="scientific">Fibrobacter succinogenes (strain ATCC 19169 / S85)</name>
    <dbReference type="NCBI Taxonomy" id="59374"/>
    <lineage>
        <taxon>Bacteria</taxon>
        <taxon>Pseudomonadati</taxon>
        <taxon>Fibrobacterota</taxon>
        <taxon>Fibrobacteria</taxon>
        <taxon>Fibrobacterales</taxon>
        <taxon>Fibrobacteraceae</taxon>
        <taxon>Fibrobacter</taxon>
    </lineage>
</organism>
<dbReference type="PATRIC" id="fig|59374.8.peg.376"/>
<comment type="subunit">
    <text evidence="2">Homodimer.</text>
</comment>
<dbReference type="InterPro" id="IPR029058">
    <property type="entry name" value="AB_hydrolase_fold"/>
</dbReference>
<sequence>MIKKQKAKAQPIPTVYRLLPTKTLLSFMHMSEYLHKSFGPVIPKDFNKDYGEQGFLLESGKTLPALTIRYETYGTLNAAGDNAVWVCSPLTADAHAAGWYTENDKKPGWWDELIGPGKAIDTDRFFVVCSNILGGCKGSTGPATINPRTGKPYGSTFPTITIGDMVHAQKELADGLGIKEFYSVIGGSMGGFQAMKWAIYYPEQVKRIIVIASSPRFSSQALGFEVVARDVITQDPNFHGGDYYDEGKTRPDIGLANARKLAHITYLSAVGMEKKFKRAQDQENRSHAVTYSTPYDLNLPIESYLRYQGTKFVDRFDANSYLHIAHATDAFDLETEYGSIENAFKGIKAEVLNVNLSTDWLFPPHESRRITSALLNTGKTVTSLELDTQFGHDGFLIEVGELGKAVGRFLDSKIIPQNGTQAVPVFHDQNDFQRISKLVKEGSHVLDLGCGSGDLLDYLIRKKNVTGFGIEKNIKGILDCLEKDVQVIQRDLDESGLTDIKDGSFDYAIINRTIQEIRDPVALLNELLRVAKQVIVTFPNFGHWSARGSLMLHGRMPISKELPYEWYDTPNIRVLTLKDFYTLCNKEGFKIENLHFQNEHKISKFLTAIGLPNFGAEHVIATISKLDERRETRDERG</sequence>
<dbReference type="PANTHER" id="PTHR32268">
    <property type="entry name" value="HOMOSERINE O-ACETYLTRANSFERASE"/>
    <property type="match status" value="1"/>
</dbReference>
<evidence type="ECO:0000256" key="2">
    <source>
        <dbReference type="HAMAP-Rule" id="MF_00296"/>
    </source>
</evidence>
<dbReference type="GO" id="GO:0009092">
    <property type="term" value="P:homoserine metabolic process"/>
    <property type="evidence" value="ECO:0007669"/>
    <property type="project" value="TreeGrafter"/>
</dbReference>
<dbReference type="NCBIfam" id="NF001209">
    <property type="entry name" value="PRK00175.1"/>
    <property type="match status" value="1"/>
</dbReference>
<keyword evidence="2" id="KW-0486">Methionine biosynthesis</keyword>
<dbReference type="InterPro" id="IPR010743">
    <property type="entry name" value="Methionine_synth_MetW"/>
</dbReference>
<dbReference type="Proteomes" id="UP000000517">
    <property type="component" value="Chromosome"/>
</dbReference>
<dbReference type="SUPFAM" id="SSF53335">
    <property type="entry name" value="S-adenosyl-L-methionine-dependent methyltransferases"/>
    <property type="match status" value="1"/>
</dbReference>
<dbReference type="KEGG" id="fsc:FSU_0385"/>
<dbReference type="EMBL" id="CP002158">
    <property type="protein sequence ID" value="ADL25485.1"/>
    <property type="molecule type" value="Genomic_DNA"/>
</dbReference>
<gene>
    <name evidence="5" type="primary">metXW</name>
    <name evidence="2" type="synonym">metXA</name>
    <name evidence="4" type="ordered locus">Fisuc_3113</name>
    <name evidence="5" type="ordered locus">FSU_0385</name>
</gene>
<dbReference type="Proteomes" id="UP000001497">
    <property type="component" value="Chromosome"/>
</dbReference>
<dbReference type="GO" id="GO:0004414">
    <property type="term" value="F:homoserine O-acetyltransferase activity"/>
    <property type="evidence" value="ECO:0007669"/>
    <property type="project" value="UniProtKB-UniRule"/>
</dbReference>
<dbReference type="STRING" id="59374.FSU_0385"/>
<dbReference type="Gene3D" id="3.40.50.150">
    <property type="entry name" value="Vaccinia Virus protein VP39"/>
    <property type="match status" value="1"/>
</dbReference>
<evidence type="ECO:0000313" key="7">
    <source>
        <dbReference type="Proteomes" id="UP000001497"/>
    </source>
</evidence>
<dbReference type="InterPro" id="IPR029063">
    <property type="entry name" value="SAM-dependent_MTases_sf"/>
</dbReference>
<dbReference type="Gene3D" id="1.10.1740.110">
    <property type="match status" value="1"/>
</dbReference>
<comment type="function">
    <text evidence="2">Transfers an acetyl group from acetyl-CoA to L-homoserine, forming acetyl-L-homoserine.</text>
</comment>
<dbReference type="UniPathway" id="UPA00051">
    <property type="reaction ID" value="UER00074"/>
</dbReference>
<feature type="binding site" evidence="2">
    <location>
        <position position="259"/>
    </location>
    <ligand>
        <name>substrate</name>
    </ligand>
</feature>